<dbReference type="Gene3D" id="3.40.1390.30">
    <property type="entry name" value="NIF3 (NGG1p interacting factor 3)-like"/>
    <property type="match status" value="2"/>
</dbReference>
<evidence type="ECO:0000256" key="3">
    <source>
        <dbReference type="PIRSR" id="PIRSR602678-1"/>
    </source>
</evidence>
<evidence type="ECO:0000256" key="1">
    <source>
        <dbReference type="ARBA" id="ARBA00006964"/>
    </source>
</evidence>
<name>A0A4Q7NHE9_9BURK</name>
<dbReference type="PANTHER" id="PTHR13799:SF14">
    <property type="entry name" value="GTP CYCLOHYDROLASE 1 TYPE 2 HOMOLOG"/>
    <property type="match status" value="1"/>
</dbReference>
<feature type="binding site" evidence="3">
    <location>
        <position position="84"/>
    </location>
    <ligand>
        <name>a divalent metal cation</name>
        <dbReference type="ChEBI" id="CHEBI:60240"/>
        <label>1</label>
    </ligand>
</feature>
<feature type="binding site" evidence="3">
    <location>
        <position position="83"/>
    </location>
    <ligand>
        <name>a divalent metal cation</name>
        <dbReference type="ChEBI" id="CHEBI:60240"/>
        <label>1</label>
    </ligand>
</feature>
<feature type="binding site" evidence="3">
    <location>
        <position position="121"/>
    </location>
    <ligand>
        <name>a divalent metal cation</name>
        <dbReference type="ChEBI" id="CHEBI:60240"/>
        <label>1</label>
    </ligand>
</feature>
<feature type="binding site" evidence="3">
    <location>
        <position position="242"/>
    </location>
    <ligand>
        <name>a divalent metal cation</name>
        <dbReference type="ChEBI" id="CHEBI:60240"/>
        <label>1</label>
    </ligand>
</feature>
<sequence length="274" mass="29276">MIAGERASAQTHAPAGGAGGVSAEELASWLAAELQVARFRDYCPNGLQVEGRPVVRHIIAAVTASEAAIRHAIDAGADGLLVHHGWFWKNEDPRVRGTRRTRLSLVLGHDLNLFAYHLPLDAHPRWGNNAQLAEVLGLAPHLVEGVPQTAGHDGLIWLGQAPGLATVGDLAARIAQRLRREPMLIGDPSRPVGRVAWCTGAAQGMLQDAIDAGAQTYITGEISEPTVHLARETTTAFLAAGHHATERYGVQALGRAIADRFGIRVDFIDIDNPI</sequence>
<dbReference type="Proteomes" id="UP000292445">
    <property type="component" value="Unassembled WGS sequence"/>
</dbReference>
<keyword evidence="2 3" id="KW-0479">Metal-binding</keyword>
<evidence type="ECO:0000313" key="4">
    <source>
        <dbReference type="EMBL" id="RZS84286.1"/>
    </source>
</evidence>
<dbReference type="NCBIfam" id="TIGR00486">
    <property type="entry name" value="YbgI_SA1388"/>
    <property type="match status" value="1"/>
</dbReference>
<dbReference type="GO" id="GO:0005737">
    <property type="term" value="C:cytoplasm"/>
    <property type="evidence" value="ECO:0007669"/>
    <property type="project" value="TreeGrafter"/>
</dbReference>
<comment type="similarity">
    <text evidence="1">Belongs to the GTP cyclohydrolase I type 2/NIF3 family.</text>
</comment>
<keyword evidence="5" id="KW-1185">Reference proteome</keyword>
<comment type="caution">
    <text evidence="4">The sequence shown here is derived from an EMBL/GenBank/DDBJ whole genome shotgun (WGS) entry which is preliminary data.</text>
</comment>
<evidence type="ECO:0000313" key="5">
    <source>
        <dbReference type="Proteomes" id="UP000292445"/>
    </source>
</evidence>
<dbReference type="SUPFAM" id="SSF102705">
    <property type="entry name" value="NIF3 (NGG1p interacting factor 3)-like"/>
    <property type="match status" value="1"/>
</dbReference>
<dbReference type="RefSeq" id="WP_130355677.1">
    <property type="nucleotide sequence ID" value="NZ_SGXC01000001.1"/>
</dbReference>
<evidence type="ECO:0000256" key="2">
    <source>
        <dbReference type="ARBA" id="ARBA00022723"/>
    </source>
</evidence>
<reference evidence="4 5" key="1">
    <citation type="submission" date="2019-02" db="EMBL/GenBank/DDBJ databases">
        <title>Genomic Encyclopedia of Type Strains, Phase IV (KMG-IV): sequencing the most valuable type-strain genomes for metagenomic binning, comparative biology and taxonomic classification.</title>
        <authorList>
            <person name="Goeker M."/>
        </authorList>
    </citation>
    <scope>NUCLEOTIDE SEQUENCE [LARGE SCALE GENOMIC DNA]</scope>
    <source>
        <strain evidence="4 5">K24</strain>
    </source>
</reference>
<dbReference type="GO" id="GO:0046872">
    <property type="term" value="F:metal ion binding"/>
    <property type="evidence" value="ECO:0007669"/>
    <property type="project" value="UniProtKB-KW"/>
</dbReference>
<feature type="binding site" evidence="3">
    <location>
        <position position="246"/>
    </location>
    <ligand>
        <name>a divalent metal cation</name>
        <dbReference type="ChEBI" id="CHEBI:60240"/>
        <label>1</label>
    </ligand>
</feature>
<proteinExistence type="inferred from homology"/>
<gene>
    <name evidence="4" type="ORF">EV675_0303</name>
</gene>
<dbReference type="OrthoDB" id="9800881at2"/>
<organism evidence="4 5">
    <name type="scientific">Pigmentiphaga kullae</name>
    <dbReference type="NCBI Taxonomy" id="151784"/>
    <lineage>
        <taxon>Bacteria</taxon>
        <taxon>Pseudomonadati</taxon>
        <taxon>Pseudomonadota</taxon>
        <taxon>Betaproteobacteria</taxon>
        <taxon>Burkholderiales</taxon>
        <taxon>Alcaligenaceae</taxon>
        <taxon>Pigmentiphaga</taxon>
    </lineage>
</organism>
<dbReference type="InterPro" id="IPR036069">
    <property type="entry name" value="DUF34/NIF3_sf"/>
</dbReference>
<protein>
    <submittedName>
        <fullName evidence="4">Dinuclear metal center YbgI/SA1388 family protein</fullName>
    </submittedName>
</protein>
<dbReference type="PANTHER" id="PTHR13799">
    <property type="entry name" value="NGG1 INTERACTING FACTOR 3"/>
    <property type="match status" value="1"/>
</dbReference>
<dbReference type="InterPro" id="IPR002678">
    <property type="entry name" value="DUF34/NIF3"/>
</dbReference>
<accession>A0A4Q7NHE9</accession>
<dbReference type="EMBL" id="SGXC01000001">
    <property type="protein sequence ID" value="RZS84286.1"/>
    <property type="molecule type" value="Genomic_DNA"/>
</dbReference>
<dbReference type="AlphaFoldDB" id="A0A4Q7NHE9"/>
<dbReference type="Pfam" id="PF01784">
    <property type="entry name" value="DUF34_NIF3"/>
    <property type="match status" value="1"/>
</dbReference>